<dbReference type="OrthoDB" id="9776650at2"/>
<keyword evidence="2" id="KW-1185">Reference proteome</keyword>
<proteinExistence type="predicted"/>
<protein>
    <submittedName>
        <fullName evidence="1">Uncharacterized protein</fullName>
    </submittedName>
</protein>
<gene>
    <name evidence="1" type="ORF">D3Z33_15275</name>
</gene>
<comment type="caution">
    <text evidence="1">The sequence shown here is derived from an EMBL/GenBank/DDBJ whole genome shotgun (WGS) entry which is preliminary data.</text>
</comment>
<accession>A0A845R1C7</accession>
<evidence type="ECO:0000313" key="2">
    <source>
        <dbReference type="Proteomes" id="UP000467132"/>
    </source>
</evidence>
<dbReference type="AlphaFoldDB" id="A0A845R1C7"/>
<sequence>MKGCKFCKEDLNEWGYIGTTHTCYGEFGIEIIEDKLRINDDYGHEDTIDISFCPMCGTKLRKLNNDG</sequence>
<organism evidence="1 2">
    <name type="scientific">Senegalia massiliensis</name>
    <dbReference type="NCBI Taxonomy" id="1720316"/>
    <lineage>
        <taxon>Bacteria</taxon>
        <taxon>Bacillati</taxon>
        <taxon>Bacillota</taxon>
        <taxon>Clostridia</taxon>
        <taxon>Eubacteriales</taxon>
        <taxon>Clostridiaceae</taxon>
        <taxon>Senegalia</taxon>
    </lineage>
</organism>
<reference evidence="1 2" key="1">
    <citation type="submission" date="2018-08" db="EMBL/GenBank/DDBJ databases">
        <title>Murine metabolic-syndrome-specific gut microbial biobank.</title>
        <authorList>
            <person name="Liu C."/>
        </authorList>
    </citation>
    <scope>NUCLEOTIDE SEQUENCE [LARGE SCALE GENOMIC DNA]</scope>
    <source>
        <strain evidence="1 2">583</strain>
    </source>
</reference>
<dbReference type="Proteomes" id="UP000467132">
    <property type="component" value="Unassembled WGS sequence"/>
</dbReference>
<name>A0A845R1C7_9CLOT</name>
<dbReference type="RefSeq" id="WP_160198682.1">
    <property type="nucleotide sequence ID" value="NZ_QXXA01000025.1"/>
</dbReference>
<dbReference type="EMBL" id="QXXA01000025">
    <property type="protein sequence ID" value="NBI08220.1"/>
    <property type="molecule type" value="Genomic_DNA"/>
</dbReference>
<evidence type="ECO:0000313" key="1">
    <source>
        <dbReference type="EMBL" id="NBI08220.1"/>
    </source>
</evidence>